<feature type="chain" id="PRO_5012373499" description="DUF3887 domain-containing protein" evidence="1">
    <location>
        <begin position="21"/>
        <end position="190"/>
    </location>
</feature>
<proteinExistence type="predicted"/>
<evidence type="ECO:0000313" key="2">
    <source>
        <dbReference type="EMBL" id="SLN77982.1"/>
    </source>
</evidence>
<organism evidence="2 3">
    <name type="scientific">Roseisalinus antarcticus</name>
    <dbReference type="NCBI Taxonomy" id="254357"/>
    <lineage>
        <taxon>Bacteria</taxon>
        <taxon>Pseudomonadati</taxon>
        <taxon>Pseudomonadota</taxon>
        <taxon>Alphaproteobacteria</taxon>
        <taxon>Rhodobacterales</taxon>
        <taxon>Roseobacteraceae</taxon>
        <taxon>Roseisalinus</taxon>
    </lineage>
</organism>
<gene>
    <name evidence="2" type="ORF">ROA7023_04627</name>
</gene>
<dbReference type="Proteomes" id="UP000193900">
    <property type="component" value="Unassembled WGS sequence"/>
</dbReference>
<name>A0A1Y5U3V9_9RHOB</name>
<evidence type="ECO:0000313" key="3">
    <source>
        <dbReference type="Proteomes" id="UP000193900"/>
    </source>
</evidence>
<accession>A0A1Y5U3V9</accession>
<dbReference type="EMBL" id="FWFZ01000079">
    <property type="protein sequence ID" value="SLN77982.1"/>
    <property type="molecule type" value="Genomic_DNA"/>
</dbReference>
<dbReference type="RefSeq" id="WP_085881273.1">
    <property type="nucleotide sequence ID" value="NZ_FWFZ01000079.1"/>
</dbReference>
<evidence type="ECO:0000256" key="1">
    <source>
        <dbReference type="SAM" id="SignalP"/>
    </source>
</evidence>
<dbReference type="OrthoDB" id="195732at2"/>
<protein>
    <recommendedName>
        <fullName evidence="4">DUF3887 domain-containing protein</fullName>
    </recommendedName>
</protein>
<keyword evidence="1" id="KW-0732">Signal</keyword>
<dbReference type="AlphaFoldDB" id="A0A1Y5U3V9"/>
<feature type="signal peptide" evidence="1">
    <location>
        <begin position="1"/>
        <end position="20"/>
    </location>
</feature>
<reference evidence="2 3" key="1">
    <citation type="submission" date="2017-03" db="EMBL/GenBank/DDBJ databases">
        <authorList>
            <person name="Afonso C.L."/>
            <person name="Miller P.J."/>
            <person name="Scott M.A."/>
            <person name="Spackman E."/>
            <person name="Goraichik I."/>
            <person name="Dimitrov K.M."/>
            <person name="Suarez D.L."/>
            <person name="Swayne D.E."/>
        </authorList>
    </citation>
    <scope>NUCLEOTIDE SEQUENCE [LARGE SCALE GENOMIC DNA]</scope>
    <source>
        <strain evidence="2 3">CECT 7023</strain>
    </source>
</reference>
<sequence>MLRKTLAPLILLAGTLPAMASDYDDAMKSYVESQVLSWAESAVVLDAVAAANATHAGLPQAEIDAMDAAWQAEVGSVSTPTIDPVLQGPVADMLRARVEASEGVITEVIVMDAMGMNVVVSHVTSDFWQGDEAKHQETYGRGAGAFHFSDIEFDESSQRYQGQASFTLADPATGEPVGAVTIGIDAESLL</sequence>
<keyword evidence="3" id="KW-1185">Reference proteome</keyword>
<evidence type="ECO:0008006" key="4">
    <source>
        <dbReference type="Google" id="ProtNLM"/>
    </source>
</evidence>